<dbReference type="Gene3D" id="3.90.780.10">
    <property type="entry name" value="5'-Nucleotidase, C-terminal domain"/>
    <property type="match status" value="2"/>
</dbReference>
<dbReference type="EMBL" id="BJWG01000003">
    <property type="protein sequence ID" value="GEL94203.1"/>
    <property type="molecule type" value="Genomic_DNA"/>
</dbReference>
<dbReference type="Gene3D" id="3.60.21.10">
    <property type="match status" value="2"/>
</dbReference>
<evidence type="ECO:0000313" key="4">
    <source>
        <dbReference type="Proteomes" id="UP000321720"/>
    </source>
</evidence>
<dbReference type="GO" id="GO:0008253">
    <property type="term" value="F:5'-nucleotidase activity"/>
    <property type="evidence" value="ECO:0007669"/>
    <property type="project" value="TreeGrafter"/>
</dbReference>
<dbReference type="CDD" id="cd10283">
    <property type="entry name" value="MnuA_DNase1-like"/>
    <property type="match status" value="1"/>
</dbReference>
<dbReference type="SUPFAM" id="SSF56219">
    <property type="entry name" value="DNase I-like"/>
    <property type="match status" value="1"/>
</dbReference>
<dbReference type="PANTHER" id="PTHR11575">
    <property type="entry name" value="5'-NUCLEOTIDASE-RELATED"/>
    <property type="match status" value="1"/>
</dbReference>
<organism evidence="3 4">
    <name type="scientific">Cellulomonas composti</name>
    <dbReference type="NCBI Taxonomy" id="266130"/>
    <lineage>
        <taxon>Bacteria</taxon>
        <taxon>Bacillati</taxon>
        <taxon>Actinomycetota</taxon>
        <taxon>Actinomycetes</taxon>
        <taxon>Micrococcales</taxon>
        <taxon>Cellulomonadaceae</taxon>
        <taxon>Cellulomonas</taxon>
    </lineage>
</organism>
<dbReference type="Proteomes" id="UP000321720">
    <property type="component" value="Unassembled WGS sequence"/>
</dbReference>
<protein>
    <recommendedName>
        <fullName evidence="2">LTD domain-containing protein</fullName>
    </recommendedName>
</protein>
<proteinExistence type="predicted"/>
<dbReference type="SUPFAM" id="SSF74853">
    <property type="entry name" value="Lamin A/C globular tail domain"/>
    <property type="match status" value="1"/>
</dbReference>
<dbReference type="GO" id="GO:0008768">
    <property type="term" value="F:UDP-sugar diphosphatase activity"/>
    <property type="evidence" value="ECO:0007669"/>
    <property type="project" value="TreeGrafter"/>
</dbReference>
<dbReference type="GO" id="GO:0009166">
    <property type="term" value="P:nucleotide catabolic process"/>
    <property type="evidence" value="ECO:0007669"/>
    <property type="project" value="InterPro"/>
</dbReference>
<dbReference type="PROSITE" id="PS51841">
    <property type="entry name" value="LTD"/>
    <property type="match status" value="1"/>
</dbReference>
<dbReference type="SUPFAM" id="SSF56300">
    <property type="entry name" value="Metallo-dependent phosphatases"/>
    <property type="match status" value="2"/>
</dbReference>
<gene>
    <name evidence="3" type="ORF">CCO02nite_08610</name>
</gene>
<dbReference type="PANTHER" id="PTHR11575:SF24">
    <property type="entry name" value="5'-NUCLEOTIDASE"/>
    <property type="match status" value="1"/>
</dbReference>
<dbReference type="InterPro" id="IPR006179">
    <property type="entry name" value="5_nucleotidase/apyrase"/>
</dbReference>
<evidence type="ECO:0000256" key="1">
    <source>
        <dbReference type="ARBA" id="ARBA00022729"/>
    </source>
</evidence>
<dbReference type="InterPro" id="IPR013783">
    <property type="entry name" value="Ig-like_fold"/>
</dbReference>
<evidence type="ECO:0000259" key="2">
    <source>
        <dbReference type="PROSITE" id="PS51841"/>
    </source>
</evidence>
<dbReference type="Pfam" id="PF00932">
    <property type="entry name" value="LTD"/>
    <property type="match status" value="1"/>
</dbReference>
<dbReference type="InterPro" id="IPR047971">
    <property type="entry name" value="ExeM-like"/>
</dbReference>
<dbReference type="PRINTS" id="PR01607">
    <property type="entry name" value="APYRASEFAMLY"/>
</dbReference>
<keyword evidence="1" id="KW-0732">Signal</keyword>
<evidence type="ECO:0000313" key="3">
    <source>
        <dbReference type="EMBL" id="GEL94203.1"/>
    </source>
</evidence>
<dbReference type="GO" id="GO:0030288">
    <property type="term" value="C:outer membrane-bounded periplasmic space"/>
    <property type="evidence" value="ECO:0007669"/>
    <property type="project" value="TreeGrafter"/>
</dbReference>
<name>A0A511J908_9CELL</name>
<dbReference type="SUPFAM" id="SSF55816">
    <property type="entry name" value="5'-nucleotidase (syn. UDP-sugar hydrolase), C-terminal domain"/>
    <property type="match status" value="2"/>
</dbReference>
<dbReference type="Gene3D" id="2.60.40.10">
    <property type="entry name" value="Immunoglobulins"/>
    <property type="match status" value="3"/>
</dbReference>
<dbReference type="Pfam" id="PF16640">
    <property type="entry name" value="Big_3_5"/>
    <property type="match status" value="3"/>
</dbReference>
<dbReference type="Pfam" id="PF00149">
    <property type="entry name" value="Metallophos"/>
    <property type="match status" value="2"/>
</dbReference>
<sequence length="2359" mass="242295">MVSTTAPVIINEVYGAGGNAGASHNRDFVELYNPGGSPVSLAGWSVQYASAAGSSWTNKTDLSGQIAAGGSVVVGGAGSTNGVSFVVDFDGSVNMSGSAGKVALVSSTTALTCGTDCATQPSVIDLVGFGSTASSYAGSGPATGMAVTKSVSRTNHANTADNAVDFTPQEPTPVAGGLVAPEPPGDPVPATIAEIQGTGTNSPLVDETVVTTGVVTATYPAGTGQRAGYVIQTAGTGGTLGERTSSDAVFVYSPSTTASVEIGDNVTVTGEVSEFNGLTELTVTGAGDLEVLDTTETVTPLTGAWPATASAREAIESMLLLPTGDMTVSNTYSTNQYGEVGLAVGDEPLLQWTEVADPQDTEAVQLVKDDNFARGVVLDDALSINFLSAANQSLVPSYVSLTNPVRVGAAVTFDHPVIVTFLNNVWKLDPTGPVTGTTGSPVTFENDRTPAPRAVGGYVTVASFNVLNYFTTLGTDDPSCTSYKDRAGDGVTVNTGCDQRGAWDSADLTRQQDKIVAAINSLDADVVGLLEIENSLVVDDDADEALGTLVGALNAAAGTTKWAFVPSSSELPPASEMDVITNGIIYQPAAVVRQGESHALGTLSSGNEAFSNAREPIAQAFAPVGDGDPLLVVVNHFKSKGSAGPLPGDADTGDGQGASNASRVAQATALRDWVPTIQGDVESVALVGDFNSYTKEDPLEVLYDAGYADATESLAPGEYSYSFDGLAGSLDHVLLNEAALGRATGADVWEINAEESIALEYSRYNYHGALYYAADPYRSSDHDPVIVGLSATAAAEPVDLTFLNINDFHGRIDGNTVKFAGTVEQQRAAAPGPVAFLSAGDNIGASLFASATQQDQPTIDVLNALDLQAAAVGNHEFDKGYADLVDRVVGDESDPNADWAYLGANVTFTDTGEPALPAYTTFDMDGVTVAVIGAVTEETPSLVTPAGIADLTFGDPVEAVNAVAADLTDGVEANGEADVIVAEYHEGAGAGTPDGATLEDELAAGGAFAEIVEDTSAAVDVIFTGHTHKQYAWAAAVPGVDGKTRPVLQTGSYGEFIGKVVLTYDPSSDEVLAHTESNVARTSVADSTLVSTYPRVATVKGIVDDAIAYADLVGNEPVGSITGDITTAFTGGSYVGGKYQGSGPLPTTGRDDRANESTLGDLVANSLRDTLAPSNLGGAQIGVVNPGGLRAELLFAKSGAETEDGIVTYAEANGVLPFVNNLWTTTLTGAQLTTMLEQQWQLDANGNVPSRPYLQLGLSDNVTYTYDTAAAQGHHITSVTVDGEPLDPAADYRIGTFSFLATGGDNFRVFTEGTDTRDSGLIDRDAWIAYLQAHEDIAPDFARQGVVVTGAATSVSPGDALALTVGKLDLTSLGSPLNTALDVRLDGESIGSAAVTAGAATVTSTIPSDTEVGDHVLTLVASPSGTTVTLPLAVDDGTVDLTFLNINDFHGRIDGNTVKFAGTVEQQRAAAPGPVAFLSAGDNIGASLFASATQQDQPTIDVLNALDLSASAVGNHEFDKGFSDLTDRVIGAAGDENAAWDYLGANVYEKGTTTPVLPEFVTFDMDGVTVAVIGAVTEETPSLVTPAGIADLDFGDPVEAVNRVAAQLTDGEEANGEADVIVAEYHEGAGAGTPDGSTLEDELAAGGAFAEIVEDTSAEVDVIFTGHTHKQYAWSAPVPGVDGKTRPVLQTGSYGEFIGRVVLDYDPATDEVLAHTETNVARTAVPDDLLTVAYPRVAEVKEIVDDAIEYATVVGNEPVGSITADITTAFAGGSYVNGVYVGSGPLPTTGRDDRANESTLGDLVANSLRDSLAPENLGGAEIGVVNPGGLRAELLFAKSGLESEDGVVTYAEANSVLPFVNNLWTTTLTGEQFTTMLEQQWQRDANGNVPSRPYLQLGLSDNVTYTYDPTLPEGSRITSVTVNGEPLDPAADYRVGTFSFLATGGDNFRVFTEGTDTRDSGLIDRDAWIAYLTAHDDLAPDFARQSAQVTNVSSELFAGRTFAADVARLDLTSLGSPLNTSLDVLLDGESVDTAVVTGGAAHVEFTLPESTTPGDHVVTFVAAPSGTVVTLPIVVASPVATTTTLGVTGDRVSGETQRLSAIVGPLGVVGTVTFTDGDRWLGTKRVVLGVASLDVALAAGSHEITATFVAAEAGWADSHDSTTVRIGKSTTITALKLTPTSAVYGSAVKAAVTVTGLTAPATGSVQILDGTKVIGTGTLTTVGNVGKVTISLPRTLTVGTHSLRAKYLGSAEAAPSSVTGTLQVTKATSKVVLTTSSWTVPSGSRPKVTVTVKGTPGGPAPTGSVTLKVGGTSLTGTLKNGAVTFTLPRLTASVTVVATYGGSAGYQASTQSHRITVRR</sequence>
<dbReference type="GO" id="GO:0005975">
    <property type="term" value="P:carbohydrate metabolic process"/>
    <property type="evidence" value="ECO:0007669"/>
    <property type="project" value="UniProtKB-ARBA"/>
</dbReference>
<dbReference type="InterPro" id="IPR036415">
    <property type="entry name" value="Lamin_tail_dom_sf"/>
</dbReference>
<dbReference type="NCBIfam" id="NF033681">
    <property type="entry name" value="ExeM_NucH_DNase"/>
    <property type="match status" value="1"/>
</dbReference>
<dbReference type="InterPro" id="IPR029052">
    <property type="entry name" value="Metallo-depent_PP-like"/>
</dbReference>
<dbReference type="InterPro" id="IPR001322">
    <property type="entry name" value="Lamin_tail_dom"/>
</dbReference>
<accession>A0A511J908</accession>
<dbReference type="InterPro" id="IPR008334">
    <property type="entry name" value="5'-Nucleotdase_C"/>
</dbReference>
<dbReference type="InterPro" id="IPR032109">
    <property type="entry name" value="Big_3_5"/>
</dbReference>
<feature type="domain" description="LTD" evidence="2">
    <location>
        <begin position="1"/>
        <end position="112"/>
    </location>
</feature>
<dbReference type="InterPro" id="IPR036907">
    <property type="entry name" value="5'-Nucleotdase_C_sf"/>
</dbReference>
<dbReference type="Gene3D" id="3.60.10.10">
    <property type="entry name" value="Endonuclease/exonuclease/phosphatase"/>
    <property type="match status" value="1"/>
</dbReference>
<reference evidence="3 4" key="1">
    <citation type="submission" date="2019-07" db="EMBL/GenBank/DDBJ databases">
        <title>Whole genome shotgun sequence of Cellulomonas composti NBRC 100758.</title>
        <authorList>
            <person name="Hosoyama A."/>
            <person name="Uohara A."/>
            <person name="Ohji S."/>
            <person name="Ichikawa N."/>
        </authorList>
    </citation>
    <scope>NUCLEOTIDE SEQUENCE [LARGE SCALE GENOMIC DNA]</scope>
    <source>
        <strain evidence="3 4">NBRC 100758</strain>
    </source>
</reference>
<dbReference type="CDD" id="cd04486">
    <property type="entry name" value="YhcR_OBF_like"/>
    <property type="match status" value="1"/>
</dbReference>
<dbReference type="Pfam" id="PF02872">
    <property type="entry name" value="5_nucleotid_C"/>
    <property type="match status" value="2"/>
</dbReference>
<keyword evidence="4" id="KW-1185">Reference proteome</keyword>
<dbReference type="InterPro" id="IPR036691">
    <property type="entry name" value="Endo/exonu/phosph_ase_sf"/>
</dbReference>
<comment type="caution">
    <text evidence="3">The sequence shown here is derived from an EMBL/GenBank/DDBJ whole genome shotgun (WGS) entry which is preliminary data.</text>
</comment>
<dbReference type="RefSeq" id="WP_246117342.1">
    <property type="nucleotide sequence ID" value="NZ_BJWG01000003.1"/>
</dbReference>
<dbReference type="InterPro" id="IPR004843">
    <property type="entry name" value="Calcineurin-like_PHP"/>
</dbReference>